<feature type="transmembrane region" description="Helical" evidence="10">
    <location>
        <begin position="167"/>
        <end position="186"/>
    </location>
</feature>
<keyword evidence="6" id="KW-0256">Endoplasmic reticulum</keyword>
<evidence type="ECO:0000256" key="9">
    <source>
        <dbReference type="SAM" id="MobiDB-lite"/>
    </source>
</evidence>
<evidence type="ECO:0000256" key="2">
    <source>
        <dbReference type="ARBA" id="ARBA00004687"/>
    </source>
</evidence>
<dbReference type="EMBL" id="GBEZ01020614">
    <property type="protein sequence ID" value="JAC66071.1"/>
    <property type="molecule type" value="Transcribed_RNA"/>
</dbReference>
<accession>A0A061R6D0</accession>
<evidence type="ECO:0000256" key="7">
    <source>
        <dbReference type="ARBA" id="ARBA00022989"/>
    </source>
</evidence>
<evidence type="ECO:0000256" key="1">
    <source>
        <dbReference type="ARBA" id="ARBA00004477"/>
    </source>
</evidence>
<dbReference type="Pfam" id="PF06728">
    <property type="entry name" value="PIG-U"/>
    <property type="match status" value="1"/>
</dbReference>
<evidence type="ECO:0000256" key="6">
    <source>
        <dbReference type="ARBA" id="ARBA00022824"/>
    </source>
</evidence>
<feature type="transmembrane region" description="Helical" evidence="10">
    <location>
        <begin position="192"/>
        <end position="213"/>
    </location>
</feature>
<dbReference type="UniPathway" id="UPA00196"/>
<name>A0A061R6D0_9CHLO</name>
<feature type="non-terminal residue" evidence="11">
    <location>
        <position position="390"/>
    </location>
</feature>
<keyword evidence="5 10" id="KW-0812">Transmembrane</keyword>
<protein>
    <submittedName>
        <fullName evidence="11">Phosphatidylinositol glycan, class U</fullName>
    </submittedName>
</protein>
<comment type="pathway">
    <text evidence="2">Glycolipid biosynthesis; glycosylphosphatidylinositol-anchor biosynthesis.</text>
</comment>
<feature type="transmembrane region" description="Helical" evidence="10">
    <location>
        <begin position="14"/>
        <end position="41"/>
    </location>
</feature>
<organism evidence="11">
    <name type="scientific">Tetraselmis sp. GSL018</name>
    <dbReference type="NCBI Taxonomy" id="582737"/>
    <lineage>
        <taxon>Eukaryota</taxon>
        <taxon>Viridiplantae</taxon>
        <taxon>Chlorophyta</taxon>
        <taxon>core chlorophytes</taxon>
        <taxon>Chlorodendrophyceae</taxon>
        <taxon>Chlorodendrales</taxon>
        <taxon>Chlorodendraceae</taxon>
        <taxon>Tetraselmis</taxon>
    </lineage>
</organism>
<feature type="transmembrane region" description="Helical" evidence="10">
    <location>
        <begin position="324"/>
        <end position="342"/>
    </location>
</feature>
<proteinExistence type="inferred from homology"/>
<evidence type="ECO:0000256" key="8">
    <source>
        <dbReference type="ARBA" id="ARBA00023136"/>
    </source>
</evidence>
<feature type="transmembrane region" description="Helical" evidence="10">
    <location>
        <begin position="354"/>
        <end position="375"/>
    </location>
</feature>
<comment type="similarity">
    <text evidence="3">Belongs to the PIGU family.</text>
</comment>
<keyword evidence="4" id="KW-0337">GPI-anchor biosynthesis</keyword>
<dbReference type="PANTHER" id="PTHR13121">
    <property type="entry name" value="GPI TRANSAMIDASE COMPONENT PIG-U"/>
    <property type="match status" value="1"/>
</dbReference>
<evidence type="ECO:0000313" key="11">
    <source>
        <dbReference type="EMBL" id="JAC66071.1"/>
    </source>
</evidence>
<evidence type="ECO:0000256" key="10">
    <source>
        <dbReference type="SAM" id="Phobius"/>
    </source>
</evidence>
<evidence type="ECO:0000256" key="4">
    <source>
        <dbReference type="ARBA" id="ARBA00022502"/>
    </source>
</evidence>
<feature type="region of interest" description="Disordered" evidence="9">
    <location>
        <begin position="66"/>
        <end position="153"/>
    </location>
</feature>
<dbReference type="GO" id="GO:0006506">
    <property type="term" value="P:GPI anchor biosynthetic process"/>
    <property type="evidence" value="ECO:0007669"/>
    <property type="project" value="UniProtKB-UniPathway"/>
</dbReference>
<reference evidence="11" key="1">
    <citation type="submission" date="2014-05" db="EMBL/GenBank/DDBJ databases">
        <title>The transcriptome of the halophilic microalga Tetraselmis sp. GSL018 isolated from the Great Salt Lake, Utah.</title>
        <authorList>
            <person name="Jinkerson R.E."/>
            <person name="D'Adamo S."/>
            <person name="Posewitz M.C."/>
        </authorList>
    </citation>
    <scope>NUCLEOTIDE SEQUENCE</scope>
    <source>
        <strain evidence="11">GSL018</strain>
    </source>
</reference>
<dbReference type="GO" id="GO:0042765">
    <property type="term" value="C:GPI-anchor transamidase complex"/>
    <property type="evidence" value="ECO:0007669"/>
    <property type="project" value="InterPro"/>
</dbReference>
<dbReference type="PANTHER" id="PTHR13121:SF0">
    <property type="entry name" value="PHOSPHATIDYLINOSITOL GLYCAN ANCHOR BIOSYNTHESIS CLASS U PROTEIN"/>
    <property type="match status" value="1"/>
</dbReference>
<feature type="compositionally biased region" description="Pro residues" evidence="9">
    <location>
        <begin position="67"/>
        <end position="96"/>
    </location>
</feature>
<feature type="transmembrane region" description="Helical" evidence="10">
    <location>
        <begin position="257"/>
        <end position="277"/>
    </location>
</feature>
<dbReference type="InterPro" id="IPR009600">
    <property type="entry name" value="PIG-U"/>
</dbReference>
<keyword evidence="7 10" id="KW-1133">Transmembrane helix</keyword>
<evidence type="ECO:0000256" key="5">
    <source>
        <dbReference type="ARBA" id="ARBA00022692"/>
    </source>
</evidence>
<sequence length="390" mass="39960">MACVAGSATSAETAAVLTALLGGLLANPVVAGVGVALAVYLSPHQLLLLIPVGMLLWRGPEDVFAAEPPPAGSPPKPSPSTPSAVPPAGEPPPAPSPITAHRLHDVGLSPSDGSEDEGDSTGSAGAGGPRSGARGPVARSPERHEGGAASAAAVGPAGGTAGGLGSLGVAALVATVAAALLCLMAMSNAVLLPVMGAGAGAGGGPLSLLRAVLLDGRLRSEWMEGCYGFLLRAEDLRPNIGLWWYFVTEIFDGFRPFFLFVMHCQCAVFAAPLALRFPDRPVMLSVLHCITMAMLRPYPSAGDVALYLSLLPLLWATLRHMRHALLLATALVAIAALQPMLWRMWIETAVANANFYYASTIALGLFHAVLICDIAQAGIARDSALAGKPP</sequence>
<dbReference type="GO" id="GO:0016255">
    <property type="term" value="P:attachment of GPI anchor to protein"/>
    <property type="evidence" value="ECO:0007669"/>
    <property type="project" value="InterPro"/>
</dbReference>
<comment type="subcellular location">
    <subcellularLocation>
        <location evidence="1">Endoplasmic reticulum membrane</location>
        <topology evidence="1">Multi-pass membrane protein</topology>
    </subcellularLocation>
</comment>
<gene>
    <name evidence="11" type="primary">PIGU</name>
    <name evidence="11" type="ORF">TSPGSL018_14549</name>
</gene>
<evidence type="ECO:0000256" key="3">
    <source>
        <dbReference type="ARBA" id="ARBA00010026"/>
    </source>
</evidence>
<dbReference type="AlphaFoldDB" id="A0A061R6D0"/>
<keyword evidence="8 10" id="KW-0472">Membrane</keyword>